<evidence type="ECO:0000313" key="4">
    <source>
        <dbReference type="Proteomes" id="UP000310158"/>
    </source>
</evidence>
<reference evidence="3 4" key="1">
    <citation type="submission" date="2019-02" db="EMBL/GenBank/DDBJ databases">
        <title>Genome sequencing of the rare red list fungi Bondarzewia mesenterica.</title>
        <authorList>
            <person name="Buettner E."/>
            <person name="Kellner H."/>
        </authorList>
    </citation>
    <scope>NUCLEOTIDE SEQUENCE [LARGE SCALE GENOMIC DNA]</scope>
    <source>
        <strain evidence="3 4">DSM 108281</strain>
    </source>
</reference>
<proteinExistence type="predicted"/>
<protein>
    <recommendedName>
        <fullName evidence="5">DNA repair protein Rad26</fullName>
    </recommendedName>
</protein>
<feature type="compositionally biased region" description="Pro residues" evidence="2">
    <location>
        <begin position="317"/>
        <end position="329"/>
    </location>
</feature>
<feature type="coiled-coil region" evidence="1">
    <location>
        <begin position="164"/>
        <end position="198"/>
    </location>
</feature>
<evidence type="ECO:0000256" key="2">
    <source>
        <dbReference type="SAM" id="MobiDB-lite"/>
    </source>
</evidence>
<organism evidence="3 4">
    <name type="scientific">Bondarzewia mesenterica</name>
    <dbReference type="NCBI Taxonomy" id="1095465"/>
    <lineage>
        <taxon>Eukaryota</taxon>
        <taxon>Fungi</taxon>
        <taxon>Dikarya</taxon>
        <taxon>Basidiomycota</taxon>
        <taxon>Agaricomycotina</taxon>
        <taxon>Agaricomycetes</taxon>
        <taxon>Russulales</taxon>
        <taxon>Bondarzewiaceae</taxon>
        <taxon>Bondarzewia</taxon>
    </lineage>
</organism>
<feature type="region of interest" description="Disordered" evidence="2">
    <location>
        <begin position="209"/>
        <end position="337"/>
    </location>
</feature>
<feature type="region of interest" description="Disordered" evidence="2">
    <location>
        <begin position="25"/>
        <end position="75"/>
    </location>
</feature>
<evidence type="ECO:0000313" key="3">
    <source>
        <dbReference type="EMBL" id="THH06652.1"/>
    </source>
</evidence>
<dbReference type="Proteomes" id="UP000310158">
    <property type="component" value="Unassembled WGS sequence"/>
</dbReference>
<accession>A0A4S4L5C4</accession>
<keyword evidence="1" id="KW-0175">Coiled coil</keyword>
<evidence type="ECO:0000256" key="1">
    <source>
        <dbReference type="SAM" id="Coils"/>
    </source>
</evidence>
<feature type="compositionally biased region" description="Polar residues" evidence="2">
    <location>
        <begin position="34"/>
        <end position="44"/>
    </location>
</feature>
<evidence type="ECO:0008006" key="5">
    <source>
        <dbReference type="Google" id="ProtNLM"/>
    </source>
</evidence>
<dbReference type="EMBL" id="SGPL01000858">
    <property type="protein sequence ID" value="THH06652.1"/>
    <property type="molecule type" value="Genomic_DNA"/>
</dbReference>
<keyword evidence="4" id="KW-1185">Reference proteome</keyword>
<gene>
    <name evidence="3" type="ORF">EW146_g9545</name>
</gene>
<feature type="compositionally biased region" description="Low complexity" evidence="2">
    <location>
        <begin position="97"/>
        <end position="113"/>
    </location>
</feature>
<sequence length="834" mass="91972">MDNSDDYFDDDIIFDDEAIAKLDEEESKFIASLPPQNSPLVPTQRSPPTPVAPPAKRQKTTHGWKPQPPKTRNCSLEDLDLPEISVNHSFYGVEGTSQRSGRASQSGSGARAGNTASASNAVAGPSRARPPLAAVAPARPVSGVAPRRLTGELDALRTQLEAAAQAHIAEQAKLRAAKEAAEAKQSQIQMEMKEEMERLKTQFTFKTHEMETSMRKPRLAVPSTPVVSTQTRRWDPPPDAGPSNINMGKRFPLVEHRTPKRPKATAKQNAMLPGFVNAFLPSPKRRRVPPPSPLKDKGKGKGKMPALFENIHADLSMPPPSPPSSPIRPPARSQRADQKMEIEELGDVTMDLDADISFVMDSDMVDEAKEPIEVEEVAEVEPPDWVAQLSQIVFTHASRSPDSNTLQTLLSASGSLGQDAAAYSRASARMLELLGASSKALGFDTLASQLSVSLFEMAFLLLSHGRIAPLTDLFSLLTALMILSPSFIIALLSSQQPSDIWFLLCRTVPAHLLPAQLQSKDEENAEAIGFAHVVLDMMDAICWCITAEYETQLIKILRAPDVLPTLLDPAQPTWFLQRTTRLIALFSSHSSIYRHLLSFPPNANEQGRRRSQGLQSDTEYRDDVFFAGGPWEIGIRGIPLFELHCAHQADDFKGNNMRGSILTALSLLAMTHADALTILSESRTLIPSLIVLLTELTYPLWEEDESLTSSPSRMTSMIRATTQTLMLLHYLVFRPEQTLNLRHKLHHAPHKQFNGISHLFVVTLGRLSFAEPPEGAALESEEKRALEQLAEMAHDLMELVVDGPEAESVWAMYQGSPEREVDEEEMEARMLDVG</sequence>
<dbReference type="OrthoDB" id="3366922at2759"/>
<dbReference type="AlphaFoldDB" id="A0A4S4L5C4"/>
<feature type="region of interest" description="Disordered" evidence="2">
    <location>
        <begin position="90"/>
        <end position="131"/>
    </location>
</feature>
<name>A0A4S4L5C4_9AGAM</name>
<comment type="caution">
    <text evidence="3">The sequence shown here is derived from an EMBL/GenBank/DDBJ whole genome shotgun (WGS) entry which is preliminary data.</text>
</comment>